<proteinExistence type="predicted"/>
<evidence type="ECO:0000313" key="4">
    <source>
        <dbReference type="EMBL" id="OIW31146.1"/>
    </source>
</evidence>
<dbReference type="PROSITE" id="PS50103">
    <property type="entry name" value="ZF_C3H1"/>
    <property type="match status" value="1"/>
</dbReference>
<dbReference type="GO" id="GO:0008270">
    <property type="term" value="F:zinc ion binding"/>
    <property type="evidence" value="ECO:0007669"/>
    <property type="project" value="UniProtKB-KW"/>
</dbReference>
<dbReference type="InterPro" id="IPR000571">
    <property type="entry name" value="Znf_CCCH"/>
</dbReference>
<organism evidence="4 5">
    <name type="scientific">Coniochaeta ligniaria NRRL 30616</name>
    <dbReference type="NCBI Taxonomy" id="1408157"/>
    <lineage>
        <taxon>Eukaryota</taxon>
        <taxon>Fungi</taxon>
        <taxon>Dikarya</taxon>
        <taxon>Ascomycota</taxon>
        <taxon>Pezizomycotina</taxon>
        <taxon>Sordariomycetes</taxon>
        <taxon>Sordariomycetidae</taxon>
        <taxon>Coniochaetales</taxon>
        <taxon>Coniochaetaceae</taxon>
        <taxon>Coniochaeta</taxon>
    </lineage>
</organism>
<keyword evidence="1" id="KW-0862">Zinc</keyword>
<dbReference type="AlphaFoldDB" id="A0A1J7JTS9"/>
<sequence>MEQTDPIREVVQQIQLDLSFLSDRGVLSKRWVEDSRGYLRKKYNDYLKEQRRRGPLQADQPPPRPSTPLLLDIDAEITDNSHRRHVAYQSSAPTTSMTNKALHTDPTHNYHMNIYDLDQHEWEAAGEWGGTPSPTSSDDVGQGIAAVTSQSSPSAPVGGLAMKGKASKHSNRHRRSNGSQSHHNQQRRESRETKQQQQCPPVKAATIAHNGTEQTYVPAGATTTDPIIETHWMLPSDSSTKKQAAVTSPSTPEAAFTTPSPSAPAAAAQDTICPSWLTFGTCRRTNCRFHHALLGGLPRERLECSFWRTASGCVKDGCRFEHHATAHGLQGPVRGRAK</sequence>
<evidence type="ECO:0000256" key="1">
    <source>
        <dbReference type="PROSITE-ProRule" id="PRU00723"/>
    </source>
</evidence>
<feature type="region of interest" description="Disordered" evidence="2">
    <location>
        <begin position="149"/>
        <end position="202"/>
    </location>
</feature>
<evidence type="ECO:0000313" key="5">
    <source>
        <dbReference type="Proteomes" id="UP000182658"/>
    </source>
</evidence>
<feature type="zinc finger region" description="C3H1-type" evidence="1">
    <location>
        <begin position="267"/>
        <end position="294"/>
    </location>
</feature>
<feature type="region of interest" description="Disordered" evidence="2">
    <location>
        <begin position="235"/>
        <end position="263"/>
    </location>
</feature>
<accession>A0A1J7JTS9</accession>
<keyword evidence="1" id="KW-0479">Metal-binding</keyword>
<gene>
    <name evidence="4" type="ORF">CONLIGDRAFT_631049</name>
</gene>
<feature type="compositionally biased region" description="Low complexity" evidence="2">
    <location>
        <begin position="247"/>
        <end position="263"/>
    </location>
</feature>
<protein>
    <recommendedName>
        <fullName evidence="3">C3H1-type domain-containing protein</fullName>
    </recommendedName>
</protein>
<reference evidence="4 5" key="1">
    <citation type="submission" date="2016-10" db="EMBL/GenBank/DDBJ databases">
        <title>Draft genome sequence of Coniochaeta ligniaria NRRL30616, a lignocellulolytic fungus for bioabatement of inhibitors in plant biomass hydrolysates.</title>
        <authorList>
            <consortium name="DOE Joint Genome Institute"/>
            <person name="Jimenez D.J."/>
            <person name="Hector R.E."/>
            <person name="Riley R."/>
            <person name="Sun H."/>
            <person name="Grigoriev I.V."/>
            <person name="Van Elsas J.D."/>
            <person name="Nichols N.N."/>
        </authorList>
    </citation>
    <scope>NUCLEOTIDE SEQUENCE [LARGE SCALE GENOMIC DNA]</scope>
    <source>
        <strain evidence="4 5">NRRL 30616</strain>
    </source>
</reference>
<evidence type="ECO:0000256" key="2">
    <source>
        <dbReference type="SAM" id="MobiDB-lite"/>
    </source>
</evidence>
<dbReference type="InParanoid" id="A0A1J7JTS9"/>
<feature type="domain" description="C3H1-type" evidence="3">
    <location>
        <begin position="267"/>
        <end position="294"/>
    </location>
</feature>
<dbReference type="Proteomes" id="UP000182658">
    <property type="component" value="Unassembled WGS sequence"/>
</dbReference>
<keyword evidence="5" id="KW-1185">Reference proteome</keyword>
<feature type="compositionally biased region" description="Basic residues" evidence="2">
    <location>
        <begin position="165"/>
        <end position="176"/>
    </location>
</feature>
<name>A0A1J7JTS9_9PEZI</name>
<keyword evidence="1" id="KW-0863">Zinc-finger</keyword>
<evidence type="ECO:0000259" key="3">
    <source>
        <dbReference type="PROSITE" id="PS50103"/>
    </source>
</evidence>
<feature type="compositionally biased region" description="Polar residues" evidence="2">
    <location>
        <begin position="236"/>
        <end position="246"/>
    </location>
</feature>
<dbReference type="Gene3D" id="4.10.1000.10">
    <property type="entry name" value="Zinc finger, CCCH-type"/>
    <property type="match status" value="1"/>
</dbReference>
<dbReference type="EMBL" id="KV875096">
    <property type="protein sequence ID" value="OIW31146.1"/>
    <property type="molecule type" value="Genomic_DNA"/>
</dbReference>